<dbReference type="Pfam" id="PF25967">
    <property type="entry name" value="RND-MFP_C"/>
    <property type="match status" value="1"/>
</dbReference>
<evidence type="ECO:0000256" key="1">
    <source>
        <dbReference type="ARBA" id="ARBA00004196"/>
    </source>
</evidence>
<keyword evidence="5" id="KW-0732">Signal</keyword>
<dbReference type="InterPro" id="IPR006143">
    <property type="entry name" value="RND_pump_MFP"/>
</dbReference>
<dbReference type="Pfam" id="PF25917">
    <property type="entry name" value="BSH_RND"/>
    <property type="match status" value="1"/>
</dbReference>
<gene>
    <name evidence="10" type="primary">ttgA</name>
    <name evidence="10" type="ORF">JSE7799_02583</name>
</gene>
<evidence type="ECO:0000256" key="4">
    <source>
        <dbReference type="SAM" id="MobiDB-lite"/>
    </source>
</evidence>
<feature type="chain" id="PRO_5005809937" evidence="5">
    <location>
        <begin position="25"/>
        <end position="395"/>
    </location>
</feature>
<dbReference type="Gene3D" id="2.40.30.170">
    <property type="match status" value="1"/>
</dbReference>
<dbReference type="PANTHER" id="PTHR30158">
    <property type="entry name" value="ACRA/E-RELATED COMPONENT OF DRUG EFFLUX TRANSPORTER"/>
    <property type="match status" value="1"/>
</dbReference>
<dbReference type="InterPro" id="IPR058625">
    <property type="entry name" value="MdtA-like_BSH"/>
</dbReference>
<dbReference type="GO" id="GO:0046677">
    <property type="term" value="P:response to antibiotic"/>
    <property type="evidence" value="ECO:0007669"/>
    <property type="project" value="TreeGrafter"/>
</dbReference>
<evidence type="ECO:0000256" key="2">
    <source>
        <dbReference type="ARBA" id="ARBA00009477"/>
    </source>
</evidence>
<comment type="similarity">
    <text evidence="2">Belongs to the membrane fusion protein (MFP) (TC 8.A.1) family.</text>
</comment>
<dbReference type="InterPro" id="IPR058626">
    <property type="entry name" value="MdtA-like_b-barrel"/>
</dbReference>
<accession>A0A0M7BEQ7</accession>
<feature type="coiled-coil region" evidence="3">
    <location>
        <begin position="97"/>
        <end position="124"/>
    </location>
</feature>
<evidence type="ECO:0000256" key="3">
    <source>
        <dbReference type="SAM" id="Coils"/>
    </source>
</evidence>
<dbReference type="AlphaFoldDB" id="A0A0M7BEQ7"/>
<proteinExistence type="inferred from homology"/>
<dbReference type="STRING" id="313367.JSE7799_02583"/>
<evidence type="ECO:0000259" key="9">
    <source>
        <dbReference type="Pfam" id="PF25967"/>
    </source>
</evidence>
<dbReference type="InterPro" id="IPR058627">
    <property type="entry name" value="MdtA-like_C"/>
</dbReference>
<evidence type="ECO:0000313" key="10">
    <source>
        <dbReference type="EMBL" id="CUH39855.1"/>
    </source>
</evidence>
<dbReference type="InterPro" id="IPR058624">
    <property type="entry name" value="MdtA-like_HH"/>
</dbReference>
<dbReference type="FunFam" id="2.40.420.20:FF:000001">
    <property type="entry name" value="Efflux RND transporter periplasmic adaptor subunit"/>
    <property type="match status" value="1"/>
</dbReference>
<keyword evidence="11" id="KW-1185">Reference proteome</keyword>
<dbReference type="Gene3D" id="2.40.50.100">
    <property type="match status" value="1"/>
</dbReference>
<dbReference type="Pfam" id="PF25876">
    <property type="entry name" value="HH_MFP_RND"/>
    <property type="match status" value="1"/>
</dbReference>
<feature type="domain" description="Multidrug resistance protein MdtA-like C-terminal permuted SH3" evidence="9">
    <location>
        <begin position="292"/>
        <end position="354"/>
    </location>
</feature>
<dbReference type="RefSeq" id="WP_055663994.1">
    <property type="nucleotide sequence ID" value="NZ_CYPR01000171.1"/>
</dbReference>
<reference evidence="10 11" key="1">
    <citation type="submission" date="2015-09" db="EMBL/GenBank/DDBJ databases">
        <authorList>
            <person name="Jackson K.R."/>
            <person name="Lunt B.L."/>
            <person name="Fisher J.N.B."/>
            <person name="Gardner A.V."/>
            <person name="Bailey M.E."/>
            <person name="Deus L.M."/>
            <person name="Earl A.S."/>
            <person name="Gibby P.D."/>
            <person name="Hartmann K.A."/>
            <person name="Liu J.E."/>
            <person name="Manci A.M."/>
            <person name="Nielsen D.A."/>
            <person name="Solomon M.B."/>
            <person name="Breakwell D.P."/>
            <person name="Burnett S.H."/>
            <person name="Grose J.H."/>
        </authorList>
    </citation>
    <scope>NUCLEOTIDE SEQUENCE [LARGE SCALE GENOMIC DNA]</scope>
    <source>
        <strain evidence="10 11">CECT 7799</strain>
    </source>
</reference>
<dbReference type="OrthoDB" id="9816569at2"/>
<feature type="domain" description="Multidrug resistance protein MdtA-like barrel-sandwich hybrid" evidence="7">
    <location>
        <begin position="57"/>
        <end position="198"/>
    </location>
</feature>
<protein>
    <submittedName>
        <fullName evidence="10">Toluene efflux pump periplasmic linker protein TtgA</fullName>
    </submittedName>
</protein>
<feature type="domain" description="Multidrug resistance protein MdtA-like beta-barrel" evidence="8">
    <location>
        <begin position="203"/>
        <end position="288"/>
    </location>
</feature>
<evidence type="ECO:0000313" key="11">
    <source>
        <dbReference type="Proteomes" id="UP000049455"/>
    </source>
</evidence>
<keyword evidence="3" id="KW-0175">Coiled coil</keyword>
<organism evidence="10 11">
    <name type="scientific">Jannaschia seosinensis</name>
    <dbReference type="NCBI Taxonomy" id="313367"/>
    <lineage>
        <taxon>Bacteria</taxon>
        <taxon>Pseudomonadati</taxon>
        <taxon>Pseudomonadota</taxon>
        <taxon>Alphaproteobacteria</taxon>
        <taxon>Rhodobacterales</taxon>
        <taxon>Roseobacteraceae</taxon>
        <taxon>Jannaschia</taxon>
    </lineage>
</organism>
<evidence type="ECO:0000259" key="8">
    <source>
        <dbReference type="Pfam" id="PF25944"/>
    </source>
</evidence>
<sequence length="395" mass="41208">MAGFKKTAGAAAIFVLMAAAGAVAQDAPPPTVTVETLEPQSVTLTSTLPGRVHASSEAEVRPQVSGIVTERLFEEGGEVEAGALLYRIDPVSYEAAVAQAQASVAQAEAQLRAAEREAERVQTLSERGITSASSEDDATAARDAAAAALEAARAGLRTADIELDRTEIRARLSGRIGFSEVSEGALVTASQAMPLTVIRTLDPVHVDVTQSAADLLAWRRREGPAANGQRDVSLTLADGSIYEVAGQLSAAEPLVDEKTGVVVLRMSFPNPDGLLLPGMYVQVEMPTGTAGNVFLVPQEGVSRDRRGNPTALVVNAENVVESRDLSVLQDRGTDWIVDGGLESGDRVIVAGLQKIAPGATVTPEERQDPQKQASVSVDGQLDVARTDAATEAGGQ</sequence>
<dbReference type="PANTHER" id="PTHR30158:SF3">
    <property type="entry name" value="MULTIDRUG EFFLUX PUMP SUBUNIT ACRA-RELATED"/>
    <property type="match status" value="1"/>
</dbReference>
<dbReference type="Gene3D" id="2.40.420.20">
    <property type="match status" value="1"/>
</dbReference>
<name>A0A0M7BEQ7_9RHOB</name>
<dbReference type="SUPFAM" id="SSF111369">
    <property type="entry name" value="HlyD-like secretion proteins"/>
    <property type="match status" value="1"/>
</dbReference>
<evidence type="ECO:0000259" key="7">
    <source>
        <dbReference type="Pfam" id="PF25917"/>
    </source>
</evidence>
<dbReference type="Pfam" id="PF25944">
    <property type="entry name" value="Beta-barrel_RND"/>
    <property type="match status" value="1"/>
</dbReference>
<feature type="region of interest" description="Disordered" evidence="4">
    <location>
        <begin position="358"/>
        <end position="395"/>
    </location>
</feature>
<feature type="signal peptide" evidence="5">
    <location>
        <begin position="1"/>
        <end position="24"/>
    </location>
</feature>
<dbReference type="GO" id="GO:0030313">
    <property type="term" value="C:cell envelope"/>
    <property type="evidence" value="ECO:0007669"/>
    <property type="project" value="UniProtKB-SubCell"/>
</dbReference>
<dbReference type="Gene3D" id="1.10.287.470">
    <property type="entry name" value="Helix hairpin bin"/>
    <property type="match status" value="1"/>
</dbReference>
<dbReference type="Proteomes" id="UP000049455">
    <property type="component" value="Unassembled WGS sequence"/>
</dbReference>
<dbReference type="GO" id="GO:0022857">
    <property type="term" value="F:transmembrane transporter activity"/>
    <property type="evidence" value="ECO:0007669"/>
    <property type="project" value="InterPro"/>
</dbReference>
<evidence type="ECO:0000256" key="5">
    <source>
        <dbReference type="SAM" id="SignalP"/>
    </source>
</evidence>
<dbReference type="GO" id="GO:0005886">
    <property type="term" value="C:plasma membrane"/>
    <property type="evidence" value="ECO:0007669"/>
    <property type="project" value="TreeGrafter"/>
</dbReference>
<feature type="domain" description="Multidrug resistance protein MdtA-like alpha-helical hairpin" evidence="6">
    <location>
        <begin position="97"/>
        <end position="166"/>
    </location>
</feature>
<dbReference type="NCBIfam" id="TIGR01730">
    <property type="entry name" value="RND_mfp"/>
    <property type="match status" value="1"/>
</dbReference>
<evidence type="ECO:0000259" key="6">
    <source>
        <dbReference type="Pfam" id="PF25876"/>
    </source>
</evidence>
<comment type="subcellular location">
    <subcellularLocation>
        <location evidence="1">Cell envelope</location>
    </subcellularLocation>
</comment>
<dbReference type="EMBL" id="CYPR01000171">
    <property type="protein sequence ID" value="CUH39855.1"/>
    <property type="molecule type" value="Genomic_DNA"/>
</dbReference>